<dbReference type="PIRSF" id="PIRSF006060">
    <property type="entry name" value="AA_transporter"/>
    <property type="match status" value="1"/>
</dbReference>
<dbReference type="RefSeq" id="WP_211938394.1">
    <property type="nucleotide sequence ID" value="NZ_CP073078.1"/>
</dbReference>
<feature type="transmembrane region" description="Helical" evidence="5">
    <location>
        <begin position="193"/>
        <end position="211"/>
    </location>
</feature>
<dbReference type="KEGG" id="caul:KCG34_00150"/>
<dbReference type="AlphaFoldDB" id="A0A975G0L7"/>
<feature type="transmembrane region" description="Helical" evidence="5">
    <location>
        <begin position="231"/>
        <end position="253"/>
    </location>
</feature>
<feature type="transmembrane region" description="Helical" evidence="5">
    <location>
        <begin position="85"/>
        <end position="104"/>
    </location>
</feature>
<dbReference type="GO" id="GO:0015179">
    <property type="term" value="F:L-amino acid transmembrane transporter activity"/>
    <property type="evidence" value="ECO:0007669"/>
    <property type="project" value="TreeGrafter"/>
</dbReference>
<organism evidence="6 7">
    <name type="scientific">Phenylobacterium montanum</name>
    <dbReference type="NCBI Taxonomy" id="2823693"/>
    <lineage>
        <taxon>Bacteria</taxon>
        <taxon>Pseudomonadati</taxon>
        <taxon>Pseudomonadota</taxon>
        <taxon>Alphaproteobacteria</taxon>
        <taxon>Caulobacterales</taxon>
        <taxon>Caulobacteraceae</taxon>
        <taxon>Phenylobacterium</taxon>
    </lineage>
</organism>
<feature type="transmembrane region" description="Helical" evidence="5">
    <location>
        <begin position="395"/>
        <end position="417"/>
    </location>
</feature>
<evidence type="ECO:0000256" key="5">
    <source>
        <dbReference type="SAM" id="Phobius"/>
    </source>
</evidence>
<dbReference type="InterPro" id="IPR050598">
    <property type="entry name" value="AminoAcid_Transporter"/>
</dbReference>
<feature type="transmembrane region" description="Helical" evidence="5">
    <location>
        <begin position="273"/>
        <end position="297"/>
    </location>
</feature>
<keyword evidence="3 5" id="KW-1133">Transmembrane helix</keyword>
<dbReference type="Proteomes" id="UP000676409">
    <property type="component" value="Chromosome"/>
</dbReference>
<evidence type="ECO:0000256" key="1">
    <source>
        <dbReference type="ARBA" id="ARBA00004141"/>
    </source>
</evidence>
<feature type="transmembrane region" description="Helical" evidence="5">
    <location>
        <begin position="363"/>
        <end position="383"/>
    </location>
</feature>
<dbReference type="PANTHER" id="PTHR11785:SF512">
    <property type="entry name" value="SOBREMESA, ISOFORM B"/>
    <property type="match status" value="1"/>
</dbReference>
<proteinExistence type="predicted"/>
<dbReference type="Gene3D" id="1.20.1740.10">
    <property type="entry name" value="Amino acid/polyamine transporter I"/>
    <property type="match status" value="1"/>
</dbReference>
<keyword evidence="4 5" id="KW-0472">Membrane</keyword>
<feature type="transmembrane region" description="Helical" evidence="5">
    <location>
        <begin position="50"/>
        <end position="73"/>
    </location>
</feature>
<name>A0A975G0L7_9CAUL</name>
<feature type="transmembrane region" description="Helical" evidence="5">
    <location>
        <begin position="124"/>
        <end position="150"/>
    </location>
</feature>
<evidence type="ECO:0000313" key="6">
    <source>
        <dbReference type="EMBL" id="QUD88343.1"/>
    </source>
</evidence>
<evidence type="ECO:0000313" key="7">
    <source>
        <dbReference type="Proteomes" id="UP000676409"/>
    </source>
</evidence>
<keyword evidence="7" id="KW-1185">Reference proteome</keyword>
<protein>
    <submittedName>
        <fullName evidence="6">APC family permease</fullName>
    </submittedName>
</protein>
<keyword evidence="2 5" id="KW-0812">Transmembrane</keyword>
<accession>A0A975G0L7</accession>
<feature type="transmembrane region" description="Helical" evidence="5">
    <location>
        <begin position="423"/>
        <end position="441"/>
    </location>
</feature>
<dbReference type="GO" id="GO:0016020">
    <property type="term" value="C:membrane"/>
    <property type="evidence" value="ECO:0007669"/>
    <property type="project" value="UniProtKB-SubCell"/>
</dbReference>
<dbReference type="InterPro" id="IPR002293">
    <property type="entry name" value="AA/rel_permease1"/>
</dbReference>
<evidence type="ECO:0000256" key="4">
    <source>
        <dbReference type="ARBA" id="ARBA00023136"/>
    </source>
</evidence>
<evidence type="ECO:0000256" key="3">
    <source>
        <dbReference type="ARBA" id="ARBA00022989"/>
    </source>
</evidence>
<sequence>MKSEEAGVRGHLLRVFGLGFGLAVVIGGVIGSGIMRNPGIVAAGFPDPKWVLLAWLAGGVVVMIDAMPTVELGAAIPLAGGPYSLAARAFGPLTGFLVGWADWLQNAVSTGFITVAFGEFVQRMGLFTSLTTGEIAIGLVLACGLINWIGTRVGGASQNIGSALKAVGLTILVAALFLAHGKGVAPPAPPPAAFFWGAPAILAIQAIYGAYGGWHAAVYFSEEVHQPERNVARATFGGIVLVTGLYLLVNAAVLKVLPIGVLAQSKLAVADAAMAVLGPISGKIVTGLAIISVATIANLQIMEYVRTGFAMARNGVMPPSLARVSKSGTPRVSLAVVLVVTIAIILCADLIKGQLYQILLEIYAPFVMLVFLVLALASIRLRLAEPDLPRPWKMPLFPLPALMSAAINVVLLVAFFLRNDWKTSASSVGLLAGGMLIYLVGRSRWKPLTD</sequence>
<evidence type="ECO:0000256" key="2">
    <source>
        <dbReference type="ARBA" id="ARBA00022692"/>
    </source>
</evidence>
<dbReference type="EMBL" id="CP073078">
    <property type="protein sequence ID" value="QUD88343.1"/>
    <property type="molecule type" value="Genomic_DNA"/>
</dbReference>
<feature type="transmembrane region" description="Helical" evidence="5">
    <location>
        <begin position="332"/>
        <end position="351"/>
    </location>
</feature>
<comment type="subcellular location">
    <subcellularLocation>
        <location evidence="1">Membrane</location>
        <topology evidence="1">Multi-pass membrane protein</topology>
    </subcellularLocation>
</comment>
<dbReference type="Pfam" id="PF13520">
    <property type="entry name" value="AA_permease_2"/>
    <property type="match status" value="1"/>
</dbReference>
<feature type="transmembrane region" description="Helical" evidence="5">
    <location>
        <begin position="162"/>
        <end position="181"/>
    </location>
</feature>
<reference evidence="6" key="1">
    <citation type="submission" date="2021-04" db="EMBL/GenBank/DDBJ databases">
        <title>The complete genome sequence of Caulobacter sp. S6.</title>
        <authorList>
            <person name="Tang Y."/>
            <person name="Ouyang W."/>
            <person name="Liu Q."/>
            <person name="Huang B."/>
            <person name="Guo Z."/>
            <person name="Lei P."/>
        </authorList>
    </citation>
    <scope>NUCLEOTIDE SEQUENCE</scope>
    <source>
        <strain evidence="6">S6</strain>
    </source>
</reference>
<feature type="transmembrane region" description="Helical" evidence="5">
    <location>
        <begin position="12"/>
        <end position="30"/>
    </location>
</feature>
<dbReference type="PANTHER" id="PTHR11785">
    <property type="entry name" value="AMINO ACID TRANSPORTER"/>
    <property type="match status" value="1"/>
</dbReference>
<gene>
    <name evidence="6" type="ORF">KCG34_00150</name>
</gene>